<keyword evidence="3" id="KW-0227">DNA damage</keyword>
<name>A0A5C1QNS6_9SPIO</name>
<dbReference type="Pfam" id="PF03167">
    <property type="entry name" value="UDG"/>
    <property type="match status" value="1"/>
</dbReference>
<dbReference type="Gene3D" id="3.40.470.10">
    <property type="entry name" value="Uracil-DNA glycosylase-like domain"/>
    <property type="match status" value="1"/>
</dbReference>
<dbReference type="EMBL" id="CP036150">
    <property type="protein sequence ID" value="QEN07832.1"/>
    <property type="molecule type" value="Genomic_DNA"/>
</dbReference>
<evidence type="ECO:0000313" key="9">
    <source>
        <dbReference type="EMBL" id="QEN07832.1"/>
    </source>
</evidence>
<organism evidence="9 10">
    <name type="scientific">Oceanispirochaeta crateris</name>
    <dbReference type="NCBI Taxonomy" id="2518645"/>
    <lineage>
        <taxon>Bacteria</taxon>
        <taxon>Pseudomonadati</taxon>
        <taxon>Spirochaetota</taxon>
        <taxon>Spirochaetia</taxon>
        <taxon>Spirochaetales</taxon>
        <taxon>Spirochaetaceae</taxon>
        <taxon>Oceanispirochaeta</taxon>
    </lineage>
</organism>
<dbReference type="InterPro" id="IPR051536">
    <property type="entry name" value="UDG_Type-4/5"/>
</dbReference>
<evidence type="ECO:0000256" key="1">
    <source>
        <dbReference type="ARBA" id="ARBA00022485"/>
    </source>
</evidence>
<sequence>MDQNELYTDYWKLLSRAEDYLRFGMESGKSQAPDFSVKKSLTQMADPVTEPQDMTDFPSENCQNCSMSKAGRKAVPIMGNQNSDLWVITDPPSLEAERLGFPLGPDEMDYFQKWMAAIDMNLPEDLCLMNLTRCRPPGSRPPFPEEITRCAKDLEFRLNRRRPRVLLSMGPSCSAWFTGQKGMKVSEMRGRLYDWYGVPLVVTYSPIQVLNFGELKRPVWEDLKSLRNILNGS</sequence>
<dbReference type="InterPro" id="IPR005122">
    <property type="entry name" value="Uracil-DNA_glycosylase-like"/>
</dbReference>
<dbReference type="PANTHER" id="PTHR33693">
    <property type="entry name" value="TYPE-5 URACIL-DNA GLYCOSYLASE"/>
    <property type="match status" value="1"/>
</dbReference>
<keyword evidence="1" id="KW-0004">4Fe-4S</keyword>
<protein>
    <recommendedName>
        <fullName evidence="8">Uracil-DNA glycosylase-like domain-containing protein</fullName>
    </recommendedName>
</protein>
<dbReference type="CDD" id="cd10030">
    <property type="entry name" value="UDG-F4_TTUDGA_SPO1dp_like"/>
    <property type="match status" value="1"/>
</dbReference>
<keyword evidence="5" id="KW-0408">Iron</keyword>
<accession>A0A5C1QNS6</accession>
<keyword evidence="10" id="KW-1185">Reference proteome</keyword>
<dbReference type="SUPFAM" id="SSF52141">
    <property type="entry name" value="Uracil-DNA glycosylase-like"/>
    <property type="match status" value="1"/>
</dbReference>
<dbReference type="PANTHER" id="PTHR33693:SF1">
    <property type="entry name" value="TYPE-4 URACIL-DNA GLYCOSYLASE"/>
    <property type="match status" value="1"/>
</dbReference>
<evidence type="ECO:0000256" key="5">
    <source>
        <dbReference type="ARBA" id="ARBA00023004"/>
    </source>
</evidence>
<dbReference type="GO" id="GO:0051539">
    <property type="term" value="F:4 iron, 4 sulfur cluster binding"/>
    <property type="evidence" value="ECO:0007669"/>
    <property type="project" value="UniProtKB-KW"/>
</dbReference>
<reference evidence="9 10" key="1">
    <citation type="submission" date="2019-02" db="EMBL/GenBank/DDBJ databases">
        <title>Complete Genome Sequence and Methylome Analysis of free living Spirochaetas.</title>
        <authorList>
            <person name="Fomenkov A."/>
            <person name="Dubinina G."/>
            <person name="Leshcheva N."/>
            <person name="Mikheeva N."/>
            <person name="Grabovich M."/>
            <person name="Vincze T."/>
            <person name="Roberts R.J."/>
        </authorList>
    </citation>
    <scope>NUCLEOTIDE SEQUENCE [LARGE SCALE GENOMIC DNA]</scope>
    <source>
        <strain evidence="9 10">K2</strain>
    </source>
</reference>
<keyword evidence="7" id="KW-0234">DNA repair</keyword>
<dbReference type="InterPro" id="IPR036895">
    <property type="entry name" value="Uracil-DNA_glycosylase-like_sf"/>
</dbReference>
<dbReference type="GO" id="GO:0006281">
    <property type="term" value="P:DNA repair"/>
    <property type="evidence" value="ECO:0007669"/>
    <property type="project" value="UniProtKB-KW"/>
</dbReference>
<evidence type="ECO:0000256" key="4">
    <source>
        <dbReference type="ARBA" id="ARBA00022801"/>
    </source>
</evidence>
<evidence type="ECO:0000313" key="10">
    <source>
        <dbReference type="Proteomes" id="UP000324209"/>
    </source>
</evidence>
<feature type="domain" description="Uracil-DNA glycosylase-like" evidence="8">
    <location>
        <begin position="78"/>
        <end position="224"/>
    </location>
</feature>
<gene>
    <name evidence="9" type="ORF">EXM22_07450</name>
</gene>
<dbReference type="KEGG" id="ock:EXM22_07450"/>
<proteinExistence type="predicted"/>
<dbReference type="OrthoDB" id="5290748at2"/>
<dbReference type="AlphaFoldDB" id="A0A5C1QNS6"/>
<evidence type="ECO:0000256" key="3">
    <source>
        <dbReference type="ARBA" id="ARBA00022763"/>
    </source>
</evidence>
<evidence type="ECO:0000256" key="2">
    <source>
        <dbReference type="ARBA" id="ARBA00022723"/>
    </source>
</evidence>
<dbReference type="Proteomes" id="UP000324209">
    <property type="component" value="Chromosome"/>
</dbReference>
<dbReference type="GO" id="GO:0046872">
    <property type="term" value="F:metal ion binding"/>
    <property type="evidence" value="ECO:0007669"/>
    <property type="project" value="UniProtKB-KW"/>
</dbReference>
<dbReference type="GO" id="GO:0097506">
    <property type="term" value="F:deaminated base DNA N-glycosylase activity"/>
    <property type="evidence" value="ECO:0007669"/>
    <property type="project" value="UniProtKB-ARBA"/>
</dbReference>
<keyword evidence="6" id="KW-0411">Iron-sulfur</keyword>
<keyword evidence="2" id="KW-0479">Metal-binding</keyword>
<keyword evidence="4" id="KW-0378">Hydrolase</keyword>
<dbReference type="RefSeq" id="WP_149485912.1">
    <property type="nucleotide sequence ID" value="NZ_CP036150.1"/>
</dbReference>
<evidence type="ECO:0000256" key="6">
    <source>
        <dbReference type="ARBA" id="ARBA00023014"/>
    </source>
</evidence>
<evidence type="ECO:0000256" key="7">
    <source>
        <dbReference type="ARBA" id="ARBA00023204"/>
    </source>
</evidence>
<evidence type="ECO:0000259" key="8">
    <source>
        <dbReference type="Pfam" id="PF03167"/>
    </source>
</evidence>